<evidence type="ECO:0000313" key="1">
    <source>
        <dbReference type="EMBL" id="MBB5493680.1"/>
    </source>
</evidence>
<dbReference type="RefSeq" id="WP_184366832.1">
    <property type="nucleotide sequence ID" value="NZ_BAAAKM010000114.1"/>
</dbReference>
<keyword evidence="2" id="KW-1185">Reference proteome</keyword>
<accession>A0A840W9F1</accession>
<protein>
    <submittedName>
        <fullName evidence="1">Uncharacterized protein</fullName>
    </submittedName>
</protein>
<sequence>MPAANLMAPISERGVPRIKGLQGLAVMQVRPLVPMAESAPGRSVIKWIFGLFLPRSTEFELVRSFFEGVHVDQAGGAPSPVQFAVGTEFVQGLAVRLGLDRFQCPLGETLIRSGFGRLEEPVVATKMTGANVLRSPYLRRPLS</sequence>
<dbReference type="Proteomes" id="UP000579647">
    <property type="component" value="Unassembled WGS sequence"/>
</dbReference>
<proteinExistence type="predicted"/>
<dbReference type="AlphaFoldDB" id="A0A840W9F1"/>
<gene>
    <name evidence="1" type="ORF">HNR07_004817</name>
</gene>
<evidence type="ECO:0000313" key="2">
    <source>
        <dbReference type="Proteomes" id="UP000579647"/>
    </source>
</evidence>
<organism evidence="1 2">
    <name type="scientific">Nocardiopsis metallicus</name>
    <dbReference type="NCBI Taxonomy" id="179819"/>
    <lineage>
        <taxon>Bacteria</taxon>
        <taxon>Bacillati</taxon>
        <taxon>Actinomycetota</taxon>
        <taxon>Actinomycetes</taxon>
        <taxon>Streptosporangiales</taxon>
        <taxon>Nocardiopsidaceae</taxon>
        <taxon>Nocardiopsis</taxon>
    </lineage>
</organism>
<reference evidence="1 2" key="1">
    <citation type="submission" date="2020-08" db="EMBL/GenBank/DDBJ databases">
        <title>Sequencing the genomes of 1000 actinobacteria strains.</title>
        <authorList>
            <person name="Klenk H.-P."/>
        </authorList>
    </citation>
    <scope>NUCLEOTIDE SEQUENCE [LARGE SCALE GENOMIC DNA]</scope>
    <source>
        <strain evidence="1 2">DSM 44598</strain>
    </source>
</reference>
<comment type="caution">
    <text evidence="1">The sequence shown here is derived from an EMBL/GenBank/DDBJ whole genome shotgun (WGS) entry which is preliminary data.</text>
</comment>
<name>A0A840W9F1_9ACTN</name>
<dbReference type="EMBL" id="JACHDO010000001">
    <property type="protein sequence ID" value="MBB5493680.1"/>
    <property type="molecule type" value="Genomic_DNA"/>
</dbReference>